<evidence type="ECO:0000256" key="1">
    <source>
        <dbReference type="SAM" id="MobiDB-lite"/>
    </source>
</evidence>
<feature type="compositionally biased region" description="Polar residues" evidence="1">
    <location>
        <begin position="25"/>
        <end position="41"/>
    </location>
</feature>
<sequence>VSIGVQVGMDSGPCQGLDQGGGPKSEQTSRSFAQATGSISRSQSRVSLFPFLVLESRLVLEFKLEGLGLSSNPSLDLGFHLCAVLMGLVGLGHSGGPNL</sequence>
<dbReference type="EMBL" id="UZAU01000754">
    <property type="status" value="NOT_ANNOTATED_CDS"/>
    <property type="molecule type" value="Genomic_DNA"/>
</dbReference>
<reference evidence="2" key="2">
    <citation type="submission" date="2021-03" db="UniProtKB">
        <authorList>
            <consortium name="EnsemblPlants"/>
        </authorList>
    </citation>
    <scope>IDENTIFICATION</scope>
</reference>
<proteinExistence type="predicted"/>
<dbReference type="Proteomes" id="UP000596661">
    <property type="component" value="Chromosome 9"/>
</dbReference>
<evidence type="ECO:0000313" key="2">
    <source>
        <dbReference type="EnsemblPlants" id="cds.evm.model.09.1142"/>
    </source>
</evidence>
<feature type="region of interest" description="Disordered" evidence="1">
    <location>
        <begin position="1"/>
        <end position="41"/>
    </location>
</feature>
<dbReference type="Gramene" id="evm.model.09.1142">
    <property type="protein sequence ID" value="cds.evm.model.09.1142"/>
    <property type="gene ID" value="evm.TU.09.1142"/>
</dbReference>
<organism evidence="2 3">
    <name type="scientific">Cannabis sativa</name>
    <name type="common">Hemp</name>
    <name type="synonym">Marijuana</name>
    <dbReference type="NCBI Taxonomy" id="3483"/>
    <lineage>
        <taxon>Eukaryota</taxon>
        <taxon>Viridiplantae</taxon>
        <taxon>Streptophyta</taxon>
        <taxon>Embryophyta</taxon>
        <taxon>Tracheophyta</taxon>
        <taxon>Spermatophyta</taxon>
        <taxon>Magnoliopsida</taxon>
        <taxon>eudicotyledons</taxon>
        <taxon>Gunneridae</taxon>
        <taxon>Pentapetalae</taxon>
        <taxon>rosids</taxon>
        <taxon>fabids</taxon>
        <taxon>Rosales</taxon>
        <taxon>Cannabaceae</taxon>
        <taxon>Cannabis</taxon>
    </lineage>
</organism>
<dbReference type="AlphaFoldDB" id="A0A803QDH8"/>
<accession>A0A803QDH8</accession>
<evidence type="ECO:0000313" key="3">
    <source>
        <dbReference type="Proteomes" id="UP000596661"/>
    </source>
</evidence>
<dbReference type="EnsemblPlants" id="evm.model.09.1142">
    <property type="protein sequence ID" value="cds.evm.model.09.1142"/>
    <property type="gene ID" value="evm.TU.09.1142"/>
</dbReference>
<keyword evidence="3" id="KW-1185">Reference proteome</keyword>
<protein>
    <submittedName>
        <fullName evidence="2">Uncharacterized protein</fullName>
    </submittedName>
</protein>
<name>A0A803QDH8_CANSA</name>
<reference evidence="2" key="1">
    <citation type="submission" date="2018-11" db="EMBL/GenBank/DDBJ databases">
        <authorList>
            <person name="Grassa J C."/>
        </authorList>
    </citation>
    <scope>NUCLEOTIDE SEQUENCE [LARGE SCALE GENOMIC DNA]</scope>
</reference>